<dbReference type="PANTHER" id="PTHR48098">
    <property type="entry name" value="ENTEROCHELIN ESTERASE-RELATED"/>
    <property type="match status" value="1"/>
</dbReference>
<organism evidence="1 2">
    <name type="scientific">Listeria grayi DSM 20601</name>
    <dbReference type="NCBI Taxonomy" id="525367"/>
    <lineage>
        <taxon>Bacteria</taxon>
        <taxon>Bacillati</taxon>
        <taxon>Bacillota</taxon>
        <taxon>Bacilli</taxon>
        <taxon>Bacillales</taxon>
        <taxon>Listeriaceae</taxon>
        <taxon>Listeria</taxon>
    </lineage>
</organism>
<name>D7V0W6_LISGR</name>
<dbReference type="SUPFAM" id="SSF53474">
    <property type="entry name" value="alpha/beta-Hydrolases"/>
    <property type="match status" value="1"/>
</dbReference>
<keyword evidence="1" id="KW-0378">Hydrolase</keyword>
<evidence type="ECO:0000313" key="2">
    <source>
        <dbReference type="Proteomes" id="UP000010119"/>
    </source>
</evidence>
<dbReference type="EMBL" id="ACCR02000005">
    <property type="protein sequence ID" value="EFI83198.1"/>
    <property type="molecule type" value="Genomic_DNA"/>
</dbReference>
<comment type="caution">
    <text evidence="1">The sequence shown here is derived from an EMBL/GenBank/DDBJ whole genome shotgun (WGS) entry which is preliminary data.</text>
</comment>
<sequence length="267" mass="31123">MFFRVKIKGLLKRKERMKMAQGKWIDDKLYSEYLKEELDLIIYLPPDFSHLYKYPLFIVQDGKDYFQFGKLAHFSDELVEKDEMEKAIFIGVPYKTVTDRREKYHPEGSQNDAYVKFLARELLPYVEDRFPSYQMAASRFLMGDSLGAAVSLQTALRYPHTFGNVILHSPFMDDSLLTAAKKADPAKLKIYHVIGSKETDVHTTDDQQADFLTPNLAFTKVLTAKGFEHRSQVFEGDHKWKYWQPLVKDALRYMLAANELDLESMHV</sequence>
<dbReference type="InterPro" id="IPR000801">
    <property type="entry name" value="Esterase-like"/>
</dbReference>
<dbReference type="EC" id="3.1.1.-" evidence="1"/>
<protein>
    <submittedName>
        <fullName evidence="1">Esterase</fullName>
        <ecNumber evidence="1">3.1.1.-</ecNumber>
    </submittedName>
</protein>
<dbReference type="PANTHER" id="PTHR48098:SF3">
    <property type="entry name" value="IRON(III) ENTEROBACTIN ESTERASE"/>
    <property type="match status" value="1"/>
</dbReference>
<dbReference type="Pfam" id="PF00756">
    <property type="entry name" value="Esterase"/>
    <property type="match status" value="1"/>
</dbReference>
<gene>
    <name evidence="1" type="ORF">HMPREF0556_11883</name>
</gene>
<dbReference type="AlphaFoldDB" id="D7V0W6"/>
<reference evidence="1" key="1">
    <citation type="submission" date="2010-06" db="EMBL/GenBank/DDBJ databases">
        <authorList>
            <person name="Muzny D."/>
            <person name="Qin X."/>
            <person name="Buhay C."/>
            <person name="Dugan-Rocha S."/>
            <person name="Ding Y."/>
            <person name="Chen G."/>
            <person name="Hawes A."/>
            <person name="Holder M."/>
            <person name="Jhangiani S."/>
            <person name="Johnson A."/>
            <person name="Khan Z."/>
            <person name="Li Z."/>
            <person name="Liu W."/>
            <person name="Liu X."/>
            <person name="Perez L."/>
            <person name="Shen H."/>
            <person name="Wang Q."/>
            <person name="Watt J."/>
            <person name="Xi L."/>
            <person name="Xin Y."/>
            <person name="Zhou J."/>
            <person name="Deng J."/>
            <person name="Jiang H."/>
            <person name="Liu Y."/>
            <person name="Qu J."/>
            <person name="Song X.-Z."/>
            <person name="Zhang L."/>
            <person name="Villasana D."/>
            <person name="Johnson A."/>
            <person name="Liu J."/>
            <person name="Liyanage D."/>
            <person name="Lorensuhewa L."/>
            <person name="Robinson T."/>
            <person name="Song A."/>
            <person name="Song B.-B."/>
            <person name="Dinh H."/>
            <person name="Thornton R."/>
            <person name="Coyle M."/>
            <person name="Francisco L."/>
            <person name="Jackson L."/>
            <person name="Javaid M."/>
            <person name="Korchina V."/>
            <person name="Kovar C."/>
            <person name="Mata R."/>
            <person name="Mathew T."/>
            <person name="Ngo R."/>
            <person name="Nguyen L."/>
            <person name="Nguyen N."/>
            <person name="Okwuonu G."/>
            <person name="Ongeri F."/>
            <person name="Pham C."/>
            <person name="Simmons D."/>
            <person name="Wilczek-Boney K."/>
            <person name="Hale W."/>
            <person name="Jakkamsetti A."/>
            <person name="Pham P."/>
            <person name="Ruth R."/>
            <person name="San Lucas F."/>
            <person name="Warren J."/>
            <person name="Zhang J."/>
            <person name="Zhao Z."/>
            <person name="Zhou C."/>
            <person name="Zhu D."/>
            <person name="Lee S."/>
            <person name="Bess C."/>
            <person name="Blankenburg K."/>
            <person name="Forbes L."/>
            <person name="Fu Q."/>
            <person name="Gubbala S."/>
            <person name="Hirani K."/>
            <person name="Jayaseelan J.C."/>
            <person name="Lara F."/>
            <person name="Munidasa M."/>
            <person name="Palculict T."/>
            <person name="Patil S."/>
            <person name="Pu L.-L."/>
            <person name="Saada N."/>
            <person name="Tang L."/>
            <person name="Weissenberger G."/>
            <person name="Zhu Y."/>
            <person name="Hemphill L."/>
            <person name="Shang Y."/>
            <person name="Youmans B."/>
            <person name="Ayvaz T."/>
            <person name="Ross M."/>
            <person name="Santibanez J."/>
            <person name="Aqrawi P."/>
            <person name="Gross S."/>
            <person name="Joshi V."/>
            <person name="Fowler G."/>
            <person name="Nazareth L."/>
            <person name="Reid J."/>
            <person name="Worley K."/>
            <person name="Petrosino J."/>
            <person name="Highlander S."/>
            <person name="Gibbs R."/>
        </authorList>
    </citation>
    <scope>NUCLEOTIDE SEQUENCE [LARGE SCALE GENOMIC DNA]</scope>
    <source>
        <strain evidence="1">DSM 20601</strain>
    </source>
</reference>
<dbReference type="STRING" id="525367.HMPREF0556_11883"/>
<proteinExistence type="predicted"/>
<dbReference type="HOGENOM" id="CLU_039834_2_0_9"/>
<dbReference type="eggNOG" id="COG2382">
    <property type="taxonomic scope" value="Bacteria"/>
</dbReference>
<dbReference type="Proteomes" id="UP000010119">
    <property type="component" value="Unassembled WGS sequence"/>
</dbReference>
<evidence type="ECO:0000313" key="1">
    <source>
        <dbReference type="EMBL" id="EFI83198.1"/>
    </source>
</evidence>
<accession>D7V0W6</accession>
<dbReference type="InterPro" id="IPR029058">
    <property type="entry name" value="AB_hydrolase_fold"/>
</dbReference>
<dbReference type="GO" id="GO:0016787">
    <property type="term" value="F:hydrolase activity"/>
    <property type="evidence" value="ECO:0007669"/>
    <property type="project" value="UniProtKB-KW"/>
</dbReference>
<dbReference type="InterPro" id="IPR050583">
    <property type="entry name" value="Mycobacterial_A85_antigen"/>
</dbReference>
<keyword evidence="2" id="KW-1185">Reference proteome</keyword>
<dbReference type="Gene3D" id="3.40.50.1820">
    <property type="entry name" value="alpha/beta hydrolase"/>
    <property type="match status" value="1"/>
</dbReference>